<organism evidence="2 3">
    <name type="scientific">Paspalum notatum var. saurae</name>
    <dbReference type="NCBI Taxonomy" id="547442"/>
    <lineage>
        <taxon>Eukaryota</taxon>
        <taxon>Viridiplantae</taxon>
        <taxon>Streptophyta</taxon>
        <taxon>Embryophyta</taxon>
        <taxon>Tracheophyta</taxon>
        <taxon>Spermatophyta</taxon>
        <taxon>Magnoliopsida</taxon>
        <taxon>Liliopsida</taxon>
        <taxon>Poales</taxon>
        <taxon>Poaceae</taxon>
        <taxon>PACMAD clade</taxon>
        <taxon>Panicoideae</taxon>
        <taxon>Andropogonodae</taxon>
        <taxon>Paspaleae</taxon>
        <taxon>Paspalinae</taxon>
        <taxon>Paspalum</taxon>
    </lineage>
</organism>
<feature type="compositionally biased region" description="Basic and acidic residues" evidence="1">
    <location>
        <begin position="50"/>
        <end position="68"/>
    </location>
</feature>
<gene>
    <name evidence="2" type="ORF">U9M48_031190</name>
</gene>
<sequence>MSRLAWFQGIGSMKSSPAPLPEDAAVKVDRKRKREAEAFLADEREKRYQLIRDRKKRERDQLAREEGRSPTPSTASSDEE</sequence>
<proteinExistence type="predicted"/>
<feature type="region of interest" description="Disordered" evidence="1">
    <location>
        <begin position="50"/>
        <end position="80"/>
    </location>
</feature>
<name>A0AAQ3U4K3_PASNO</name>
<reference evidence="2 3" key="1">
    <citation type="submission" date="2024-02" db="EMBL/GenBank/DDBJ databases">
        <title>High-quality chromosome-scale genome assembly of Pensacola bahiagrass (Paspalum notatum Flugge var. saurae).</title>
        <authorList>
            <person name="Vega J.M."/>
            <person name="Podio M."/>
            <person name="Orjuela J."/>
            <person name="Siena L.A."/>
            <person name="Pessino S.C."/>
            <person name="Combes M.C."/>
            <person name="Mariac C."/>
            <person name="Albertini E."/>
            <person name="Pupilli F."/>
            <person name="Ortiz J.P.A."/>
            <person name="Leblanc O."/>
        </authorList>
    </citation>
    <scope>NUCLEOTIDE SEQUENCE [LARGE SCALE GENOMIC DNA]</scope>
    <source>
        <strain evidence="2">R1</strain>
        <tissue evidence="2">Leaf</tissue>
    </source>
</reference>
<evidence type="ECO:0000313" key="3">
    <source>
        <dbReference type="Proteomes" id="UP001341281"/>
    </source>
</evidence>
<protein>
    <submittedName>
        <fullName evidence="2">Uncharacterized protein</fullName>
    </submittedName>
</protein>
<feature type="region of interest" description="Disordered" evidence="1">
    <location>
        <begin position="1"/>
        <end position="26"/>
    </location>
</feature>
<evidence type="ECO:0000256" key="1">
    <source>
        <dbReference type="SAM" id="MobiDB-lite"/>
    </source>
</evidence>
<keyword evidence="3" id="KW-1185">Reference proteome</keyword>
<accession>A0AAQ3U4K3</accession>
<dbReference type="Proteomes" id="UP001341281">
    <property type="component" value="Chromosome 07"/>
</dbReference>
<evidence type="ECO:0000313" key="2">
    <source>
        <dbReference type="EMBL" id="WVZ84129.1"/>
    </source>
</evidence>
<dbReference type="EMBL" id="CP144751">
    <property type="protein sequence ID" value="WVZ84129.1"/>
    <property type="molecule type" value="Genomic_DNA"/>
</dbReference>
<feature type="compositionally biased region" description="Polar residues" evidence="1">
    <location>
        <begin position="70"/>
        <end position="80"/>
    </location>
</feature>
<dbReference type="AlphaFoldDB" id="A0AAQ3U4K3"/>